<dbReference type="SMART" id="SM00933">
    <property type="entry name" value="NurA"/>
    <property type="match status" value="1"/>
</dbReference>
<dbReference type="STRING" id="1925591.BI308_14005"/>
<evidence type="ECO:0000259" key="1">
    <source>
        <dbReference type="SMART" id="SM00933"/>
    </source>
</evidence>
<reference evidence="2" key="1">
    <citation type="submission" date="2016-10" db="EMBL/GenBank/DDBJ databases">
        <title>CRISPR-Cas defence system in Roseofilum reptotaenium: evidence of a bacteriophage-cyanobacterium arms race in the coral black band disease.</title>
        <authorList>
            <person name="Buerger P."/>
            <person name="Wood-Charlson E.M."/>
            <person name="Weynberg K.D."/>
            <person name="Willis B."/>
            <person name="Van Oppen M.J."/>
        </authorList>
    </citation>
    <scope>NUCLEOTIDE SEQUENCE [LARGE SCALE GENOMIC DNA]</scope>
    <source>
        <strain evidence="2">AO1-A</strain>
    </source>
</reference>
<name>A0A1L9QQW9_9CYAN</name>
<sequence>MPLDPSLILSLLQVKRSEFKGLESQVFEKLRPYRQALLHRSREVVERCKSIELVDEQDSIYAEPLERGDRGWIVKSNLVWQNREQSLQWVRDRLTGIPTFAVDGSQIYPSKDFSLPIAVIQIGWFENFHRGDGDYEKDVAVDLITPNQFAALEKGESLDRLVNRRRLELEVRRIIDYMHVHSHQSSRLVFYDGSLIASFAQTFDRATYQCYLKALRQLLTATQQHQIPLVAYIDTSVAEDTTQMLQRVLGLPPISGVSDPQLLNPLMEWGDRTVLCRCCRPGILRDYQEQANQVTFTYLKTHAGYPVRLELPFWIFEAGLLEQVIDWVRAEAIIGRGYPYAIETADQVTVLRSEDRKLFYRLLQDWAEQEEIPFRLSRKMVSKAHRR</sequence>
<dbReference type="Pfam" id="PF09376">
    <property type="entry name" value="NurA"/>
    <property type="match status" value="1"/>
</dbReference>
<dbReference type="EMBL" id="MLAW01000023">
    <property type="protein sequence ID" value="OJJ24987.1"/>
    <property type="molecule type" value="Genomic_DNA"/>
</dbReference>
<comment type="caution">
    <text evidence="2">The sequence shown here is derived from an EMBL/GenBank/DDBJ whole genome shotgun (WGS) entry which is preliminary data.</text>
</comment>
<dbReference type="AlphaFoldDB" id="A0A1L9QQW9"/>
<dbReference type="InterPro" id="IPR018977">
    <property type="entry name" value="NurA_domain"/>
</dbReference>
<gene>
    <name evidence="2" type="ORF">BI308_14005</name>
</gene>
<proteinExistence type="predicted"/>
<dbReference type="Proteomes" id="UP000183940">
    <property type="component" value="Unassembled WGS sequence"/>
</dbReference>
<evidence type="ECO:0000313" key="2">
    <source>
        <dbReference type="EMBL" id="OJJ24987.1"/>
    </source>
</evidence>
<protein>
    <submittedName>
        <fullName evidence="2">NurA domain-containing protein</fullName>
    </submittedName>
</protein>
<organism evidence="2 3">
    <name type="scientific">Roseofilum reptotaenium AO1-A</name>
    <dbReference type="NCBI Taxonomy" id="1925591"/>
    <lineage>
        <taxon>Bacteria</taxon>
        <taxon>Bacillati</taxon>
        <taxon>Cyanobacteriota</taxon>
        <taxon>Cyanophyceae</taxon>
        <taxon>Desertifilales</taxon>
        <taxon>Desertifilaceae</taxon>
        <taxon>Roseofilum</taxon>
    </lineage>
</organism>
<keyword evidence="3" id="KW-1185">Reference proteome</keyword>
<feature type="domain" description="NurA" evidence="1">
    <location>
        <begin position="97"/>
        <end position="351"/>
    </location>
</feature>
<evidence type="ECO:0000313" key="3">
    <source>
        <dbReference type="Proteomes" id="UP000183940"/>
    </source>
</evidence>
<accession>A0A1L9QQW9</accession>